<feature type="region of interest" description="Disordered" evidence="1">
    <location>
        <begin position="1"/>
        <end position="45"/>
    </location>
</feature>
<evidence type="ECO:0000313" key="3">
    <source>
        <dbReference type="Proteomes" id="UP000250275"/>
    </source>
</evidence>
<dbReference type="Proteomes" id="UP000250275">
    <property type="component" value="Unassembled WGS sequence"/>
</dbReference>
<keyword evidence="3" id="KW-1185">Reference proteome</keyword>
<name>A0A310SCI0_9HYME</name>
<accession>A0A310SCI0</accession>
<feature type="compositionally biased region" description="Basic and acidic residues" evidence="1">
    <location>
        <begin position="1"/>
        <end position="29"/>
    </location>
</feature>
<proteinExistence type="predicted"/>
<evidence type="ECO:0000313" key="2">
    <source>
        <dbReference type="EMBL" id="OAD52646.1"/>
    </source>
</evidence>
<protein>
    <submittedName>
        <fullName evidence="2">Uncharacterized protein</fullName>
    </submittedName>
</protein>
<organism evidence="2 3">
    <name type="scientific">Eufriesea mexicana</name>
    <dbReference type="NCBI Taxonomy" id="516756"/>
    <lineage>
        <taxon>Eukaryota</taxon>
        <taxon>Metazoa</taxon>
        <taxon>Ecdysozoa</taxon>
        <taxon>Arthropoda</taxon>
        <taxon>Hexapoda</taxon>
        <taxon>Insecta</taxon>
        <taxon>Pterygota</taxon>
        <taxon>Neoptera</taxon>
        <taxon>Endopterygota</taxon>
        <taxon>Hymenoptera</taxon>
        <taxon>Apocrita</taxon>
        <taxon>Aculeata</taxon>
        <taxon>Apoidea</taxon>
        <taxon>Anthophila</taxon>
        <taxon>Apidae</taxon>
        <taxon>Eufriesea</taxon>
    </lineage>
</organism>
<dbReference type="EMBL" id="KQ770462">
    <property type="protein sequence ID" value="OAD52646.1"/>
    <property type="molecule type" value="Genomic_DNA"/>
</dbReference>
<sequence>MRGRKEFSGSIDDRRAKKEEENIKENGENRRRKQKGRISTERSERSKYTLLDTRYRSALKRQRGEKGCRCYIFSCGEKG</sequence>
<evidence type="ECO:0000256" key="1">
    <source>
        <dbReference type="SAM" id="MobiDB-lite"/>
    </source>
</evidence>
<gene>
    <name evidence="2" type="ORF">WN48_00608</name>
</gene>
<reference evidence="2 3" key="1">
    <citation type="submission" date="2015-07" db="EMBL/GenBank/DDBJ databases">
        <title>The genome of Eufriesea mexicana.</title>
        <authorList>
            <person name="Pan H."/>
            <person name="Kapheim K."/>
        </authorList>
    </citation>
    <scope>NUCLEOTIDE SEQUENCE [LARGE SCALE GENOMIC DNA]</scope>
    <source>
        <strain evidence="2">0111107269</strain>
        <tissue evidence="2">Whole body</tissue>
    </source>
</reference>
<dbReference type="AlphaFoldDB" id="A0A310SCI0"/>